<dbReference type="HOGENOM" id="CLU_2787666_0_0_9"/>
<organism evidence="1 2">
    <name type="scientific">Eubacterium ramulus ATCC 29099</name>
    <dbReference type="NCBI Taxonomy" id="1256908"/>
    <lineage>
        <taxon>Bacteria</taxon>
        <taxon>Bacillati</taxon>
        <taxon>Bacillota</taxon>
        <taxon>Clostridia</taxon>
        <taxon>Eubacteriales</taxon>
        <taxon>Eubacteriaceae</taxon>
        <taxon>Eubacterium</taxon>
    </lineage>
</organism>
<protein>
    <submittedName>
        <fullName evidence="1">Uncharacterized protein</fullName>
    </submittedName>
</protein>
<reference evidence="1 2" key="1">
    <citation type="submission" date="2013-06" db="EMBL/GenBank/DDBJ databases">
        <authorList>
            <person name="Weinstock G."/>
            <person name="Sodergren E."/>
            <person name="Lobos E.A."/>
            <person name="Fulton L."/>
            <person name="Fulton R."/>
            <person name="Courtney L."/>
            <person name="Fronick C."/>
            <person name="O'Laughlin M."/>
            <person name="Godfrey J."/>
            <person name="Wilson R.M."/>
            <person name="Miner T."/>
            <person name="Farmer C."/>
            <person name="Delehaunty K."/>
            <person name="Cordes M."/>
            <person name="Minx P."/>
            <person name="Tomlinson C."/>
            <person name="Chen J."/>
            <person name="Wollam A."/>
            <person name="Pepin K.H."/>
            <person name="Bhonagiri V."/>
            <person name="Zhang X."/>
            <person name="Warren W."/>
            <person name="Mitreva M."/>
            <person name="Mardis E.R."/>
            <person name="Wilson R.K."/>
        </authorList>
    </citation>
    <scope>NUCLEOTIDE SEQUENCE [LARGE SCALE GENOMIC DNA]</scope>
    <source>
        <strain evidence="1 2">ATCC 29099</strain>
    </source>
</reference>
<comment type="caution">
    <text evidence="1">The sequence shown here is derived from an EMBL/GenBank/DDBJ whole genome shotgun (WGS) entry which is preliminary data.</text>
</comment>
<dbReference type="PATRIC" id="fig|1256908.3.peg.3089"/>
<dbReference type="EMBL" id="AWVJ01000211">
    <property type="protein sequence ID" value="ERK40850.1"/>
    <property type="molecule type" value="Genomic_DNA"/>
</dbReference>
<gene>
    <name evidence="1" type="ORF">HMPREF0373_03378</name>
</gene>
<proteinExistence type="predicted"/>
<dbReference type="Proteomes" id="UP000016608">
    <property type="component" value="Unassembled WGS sequence"/>
</dbReference>
<evidence type="ECO:0000313" key="2">
    <source>
        <dbReference type="Proteomes" id="UP000016608"/>
    </source>
</evidence>
<dbReference type="AlphaFoldDB" id="U2NS46"/>
<accession>U2NS46</accession>
<name>U2NS46_EUBRA</name>
<keyword evidence="2" id="KW-1185">Reference proteome</keyword>
<sequence>MRAVDRQRYDCRIAGFGFRNDLNERKGIDWKIKAFCDQKIPDISLVALEGDKKRYGYGCDTFYCLLTE</sequence>
<evidence type="ECO:0000313" key="1">
    <source>
        <dbReference type="EMBL" id="ERK40850.1"/>
    </source>
</evidence>